<comment type="caution">
    <text evidence="2">The sequence shown here is derived from an EMBL/GenBank/DDBJ whole genome shotgun (WGS) entry which is preliminary data.</text>
</comment>
<dbReference type="EMBL" id="MDYQ01000210">
    <property type="protein sequence ID" value="PRP78700.1"/>
    <property type="molecule type" value="Genomic_DNA"/>
</dbReference>
<dbReference type="PANTHER" id="PTHR38123:SF1">
    <property type="entry name" value="HYDROPHOBIC SURFACE BINDING PROTEIN"/>
    <property type="match status" value="1"/>
</dbReference>
<protein>
    <submittedName>
        <fullName evidence="2">Uncharacterized protein</fullName>
    </submittedName>
</protein>
<dbReference type="InterPro" id="IPR021054">
    <property type="entry name" value="Cell_wall_mannoprotein_1"/>
</dbReference>
<sequence>MLTVKDLQKDIEKIIRRAQRLDKALSRGEKIGYLDGIKISRKSSMLTGTLKKAAKRAKDVPDPIDANEAKVVVDKAKELQIISVSGLEKITNTKDHFDKLKIAGLVKLSLNKLGAAQNDFSSTLVQRAPTPELKKDGEDVKAAIDVAFKRAMDAYSNAKGGEDKEDVNRENAEDSEED</sequence>
<evidence type="ECO:0000256" key="1">
    <source>
        <dbReference type="SAM" id="MobiDB-lite"/>
    </source>
</evidence>
<proteinExistence type="predicted"/>
<evidence type="ECO:0000313" key="4">
    <source>
        <dbReference type="Proteomes" id="UP000241769"/>
    </source>
</evidence>
<keyword evidence="4" id="KW-1185">Reference proteome</keyword>
<dbReference type="AlphaFoldDB" id="A0A2P6N422"/>
<name>A0A2P6N422_9EUKA</name>
<feature type="compositionally biased region" description="Basic and acidic residues" evidence="1">
    <location>
        <begin position="160"/>
        <end position="172"/>
    </location>
</feature>
<dbReference type="Proteomes" id="UP000241769">
    <property type="component" value="Unassembled WGS sequence"/>
</dbReference>
<dbReference type="Gene3D" id="1.20.1280.140">
    <property type="match status" value="1"/>
</dbReference>
<dbReference type="InParanoid" id="A0A2P6N422"/>
<dbReference type="STRING" id="1890364.A0A2P6N422"/>
<evidence type="ECO:0000313" key="2">
    <source>
        <dbReference type="EMBL" id="PRP78700.1"/>
    </source>
</evidence>
<reference evidence="2 4" key="1">
    <citation type="journal article" date="2018" name="Genome Biol. Evol.">
        <title>Multiple Roots of Fruiting Body Formation in Amoebozoa.</title>
        <authorList>
            <person name="Hillmann F."/>
            <person name="Forbes G."/>
            <person name="Novohradska S."/>
            <person name="Ferling I."/>
            <person name="Riege K."/>
            <person name="Groth M."/>
            <person name="Westermann M."/>
            <person name="Marz M."/>
            <person name="Spaller T."/>
            <person name="Winckler T."/>
            <person name="Schaap P."/>
            <person name="Glockner G."/>
        </authorList>
    </citation>
    <scope>NUCLEOTIDE SEQUENCE [LARGE SCALE GENOMIC DNA]</scope>
    <source>
        <strain evidence="2 4">Jena</strain>
    </source>
</reference>
<gene>
    <name evidence="3" type="ORF">PROFUN_07329</name>
    <name evidence="2" type="ORF">PROFUN_13439</name>
</gene>
<dbReference type="EMBL" id="MDYQ01000053">
    <property type="protein sequence ID" value="PRP84944.1"/>
    <property type="molecule type" value="Genomic_DNA"/>
</dbReference>
<dbReference type="PANTHER" id="PTHR38123">
    <property type="entry name" value="CELL WALL SERINE-THREONINE-RICH GALACTOMANNOPROTEIN MP1 (AFU_ORTHOLOGUE AFUA_4G03240)"/>
    <property type="match status" value="1"/>
</dbReference>
<dbReference type="OrthoDB" id="4841197at2759"/>
<accession>A0A2P6N422</accession>
<feature type="region of interest" description="Disordered" evidence="1">
    <location>
        <begin position="155"/>
        <end position="178"/>
    </location>
</feature>
<dbReference type="Pfam" id="PF12296">
    <property type="entry name" value="HsbA"/>
    <property type="match status" value="1"/>
</dbReference>
<organism evidence="2 4">
    <name type="scientific">Planoprotostelium fungivorum</name>
    <dbReference type="NCBI Taxonomy" id="1890364"/>
    <lineage>
        <taxon>Eukaryota</taxon>
        <taxon>Amoebozoa</taxon>
        <taxon>Evosea</taxon>
        <taxon>Variosea</taxon>
        <taxon>Cavosteliida</taxon>
        <taxon>Cavosteliaceae</taxon>
        <taxon>Planoprotostelium</taxon>
    </lineage>
</organism>
<evidence type="ECO:0000313" key="3">
    <source>
        <dbReference type="EMBL" id="PRP84944.1"/>
    </source>
</evidence>
<dbReference type="GO" id="GO:0005576">
    <property type="term" value="C:extracellular region"/>
    <property type="evidence" value="ECO:0007669"/>
    <property type="project" value="TreeGrafter"/>
</dbReference>